<organism evidence="2 3">
    <name type="scientific">Nitrospirillum viridazoti CBAmc</name>
    <dbReference type="NCBI Taxonomy" id="1441467"/>
    <lineage>
        <taxon>Bacteria</taxon>
        <taxon>Pseudomonadati</taxon>
        <taxon>Pseudomonadota</taxon>
        <taxon>Alphaproteobacteria</taxon>
        <taxon>Rhodospirillales</taxon>
        <taxon>Azospirillaceae</taxon>
        <taxon>Nitrospirillum</taxon>
        <taxon>Nitrospirillum viridazoti</taxon>
    </lineage>
</organism>
<dbReference type="RefSeq" id="WP_040846278.1">
    <property type="nucleotide sequence ID" value="NZ_CP022111.1"/>
</dbReference>
<reference evidence="2 3" key="1">
    <citation type="submission" date="2017-06" db="EMBL/GenBank/DDBJ databases">
        <title>Complete genome sequence of Nitrospirillum amazonense strain CBAmC, an endophytic nitrogen-fixing and plant growth-promoting bacterium, isolated from sugarcane.</title>
        <authorList>
            <person name="Schwab S."/>
            <person name="dos Santos Teixeira K.R."/>
            <person name="Simoes Araujo J.L."/>
            <person name="Soares Vidal M."/>
            <person name="Borges de Freitas H.R."/>
            <person name="Rivello Crivelaro A.L."/>
            <person name="Bueno de Camargo Nunes A."/>
            <person name="dos Santos C.M."/>
            <person name="Palmeira da Silva Rosa D."/>
            <person name="da Silva Padilha D."/>
            <person name="da Silva E."/>
            <person name="Araujo Terra L."/>
            <person name="Soares Mendes V."/>
            <person name="Farinelli L."/>
            <person name="Magalhaes Cruz L."/>
            <person name="Baldani J.I."/>
        </authorList>
    </citation>
    <scope>NUCLEOTIDE SEQUENCE [LARGE SCALE GENOMIC DNA]</scope>
    <source>
        <strain evidence="2 3">CBAmC</strain>
    </source>
</reference>
<protein>
    <recommendedName>
        <fullName evidence="4">DUF1467 domain-containing protein</fullName>
    </recommendedName>
</protein>
<dbReference type="Pfam" id="PF07330">
    <property type="entry name" value="DUF1467"/>
    <property type="match status" value="1"/>
</dbReference>
<proteinExistence type="predicted"/>
<dbReference type="EMBL" id="CP022111">
    <property type="protein sequence ID" value="ASG23165.1"/>
    <property type="molecule type" value="Genomic_DNA"/>
</dbReference>
<evidence type="ECO:0000313" key="3">
    <source>
        <dbReference type="Proteomes" id="UP000197153"/>
    </source>
</evidence>
<evidence type="ECO:0000256" key="1">
    <source>
        <dbReference type="SAM" id="Phobius"/>
    </source>
</evidence>
<keyword evidence="1" id="KW-0812">Transmembrane</keyword>
<feature type="transmembrane region" description="Helical" evidence="1">
    <location>
        <begin position="50"/>
        <end position="73"/>
    </location>
</feature>
<gene>
    <name evidence="2" type="ORF">Y958_20210</name>
</gene>
<dbReference type="Proteomes" id="UP000197153">
    <property type="component" value="Chromosome 2"/>
</dbReference>
<accession>A0A248JWT5</accession>
<evidence type="ECO:0008006" key="4">
    <source>
        <dbReference type="Google" id="ProtNLM"/>
    </source>
</evidence>
<keyword evidence="1" id="KW-0472">Membrane</keyword>
<sequence>MSLVTLVAVYFTLWWVVLFAVLPIGVRRDDSPQKGNDPGAPVFPDLKRKFIWTSLISAVILGLVWAVFHFGLINYDQLFDPPGNAPS</sequence>
<dbReference type="AlphaFoldDB" id="A0A248JWT5"/>
<keyword evidence="1" id="KW-1133">Transmembrane helix</keyword>
<keyword evidence="3" id="KW-1185">Reference proteome</keyword>
<dbReference type="KEGG" id="nao:Y958_20210"/>
<feature type="transmembrane region" description="Helical" evidence="1">
    <location>
        <begin position="6"/>
        <end position="26"/>
    </location>
</feature>
<name>A0A248JWT5_9PROT</name>
<dbReference type="InterPro" id="IPR009935">
    <property type="entry name" value="DUF1467"/>
</dbReference>
<evidence type="ECO:0000313" key="2">
    <source>
        <dbReference type="EMBL" id="ASG23165.1"/>
    </source>
</evidence>